<keyword evidence="2" id="KW-1185">Reference proteome</keyword>
<dbReference type="RefSeq" id="WP_338680265.1">
    <property type="nucleotide sequence ID" value="NZ_CP142523.1"/>
</dbReference>
<organism evidence="1 2">
    <name type="scientific">Janthinobacterium aestuarii</name>
    <dbReference type="NCBI Taxonomy" id="2985511"/>
    <lineage>
        <taxon>Bacteria</taxon>
        <taxon>Pseudomonadati</taxon>
        <taxon>Pseudomonadota</taxon>
        <taxon>Betaproteobacteria</taxon>
        <taxon>Burkholderiales</taxon>
        <taxon>Oxalobacteraceae</taxon>
        <taxon>Janthinobacterium</taxon>
    </lineage>
</organism>
<proteinExistence type="predicted"/>
<dbReference type="EMBL" id="CP142523">
    <property type="protein sequence ID" value="WWO46811.1"/>
    <property type="molecule type" value="Genomic_DNA"/>
</dbReference>
<dbReference type="Proteomes" id="UP001373909">
    <property type="component" value="Chromosome"/>
</dbReference>
<reference evidence="1 2" key="1">
    <citation type="submission" date="2024-01" db="EMBL/GenBank/DDBJ databases">
        <title>Draft genome sequences of nine bacterial species from freshwater ponds near Washington, DC.</title>
        <authorList>
            <person name="Pavloudi C."/>
            <person name="Oliver L."/>
            <person name="Slattery K."/>
            <person name="Lissner G."/>
            <person name="Saw J.H."/>
        </authorList>
    </citation>
    <scope>NUCLEOTIDE SEQUENCE [LARGE SCALE GENOMIC DNA]</scope>
    <source>
        <strain evidence="2">TB1-E2</strain>
    </source>
</reference>
<protein>
    <submittedName>
        <fullName evidence="1">Uncharacterized protein</fullName>
    </submittedName>
</protein>
<accession>A0ABZ2GR02</accession>
<evidence type="ECO:0000313" key="2">
    <source>
        <dbReference type="Proteomes" id="UP001373909"/>
    </source>
</evidence>
<evidence type="ECO:0000313" key="1">
    <source>
        <dbReference type="EMBL" id="WWO46811.1"/>
    </source>
</evidence>
<sequence>MLLDVTRFGFATRQQAEDDVDALLVRIDKAFAQVAPLLNAALRARMGERLRPA</sequence>
<name>A0ABZ2GR02_9BURK</name>
<gene>
    <name evidence="1" type="ORF">OPV09_01445</name>
</gene>